<keyword evidence="3" id="KW-1029">Fimbrium biogenesis</keyword>
<dbReference type="Pfam" id="PF00345">
    <property type="entry name" value="PapD_N"/>
    <property type="match status" value="1"/>
</dbReference>
<dbReference type="InterPro" id="IPR050643">
    <property type="entry name" value="Periplasmic_pilus_chap"/>
</dbReference>
<evidence type="ECO:0000256" key="4">
    <source>
        <dbReference type="ARBA" id="ARBA00022729"/>
    </source>
</evidence>
<evidence type="ECO:0000313" key="13">
    <source>
        <dbReference type="Proteomes" id="UP000062317"/>
    </source>
</evidence>
<dbReference type="InterPro" id="IPR001829">
    <property type="entry name" value="Pili_assmbl_chaperone_bac"/>
</dbReference>
<dbReference type="EMBL" id="LPEQ01000126">
    <property type="protein sequence ID" value="KVV39391.1"/>
    <property type="molecule type" value="Genomic_DNA"/>
</dbReference>
<evidence type="ECO:0000259" key="10">
    <source>
        <dbReference type="Pfam" id="PF00345"/>
    </source>
</evidence>
<dbReference type="GO" id="GO:0030288">
    <property type="term" value="C:outer membrane-bounded periplasmic space"/>
    <property type="evidence" value="ECO:0007669"/>
    <property type="project" value="InterPro"/>
</dbReference>
<evidence type="ECO:0000313" key="12">
    <source>
        <dbReference type="EMBL" id="KVV39391.1"/>
    </source>
</evidence>
<evidence type="ECO:0000256" key="2">
    <source>
        <dbReference type="ARBA" id="ARBA00007399"/>
    </source>
</evidence>
<keyword evidence="4 9" id="KW-0732">Signal</keyword>
<evidence type="ECO:0000256" key="6">
    <source>
        <dbReference type="ARBA" id="ARBA00023186"/>
    </source>
</evidence>
<dbReference type="InterPro" id="IPR036316">
    <property type="entry name" value="Pili_assmbl_chap_C_dom_sf"/>
</dbReference>
<dbReference type="RefSeq" id="WP_060108721.1">
    <property type="nucleotide sequence ID" value="NZ_LPEQ01000126.1"/>
</dbReference>
<comment type="caution">
    <text evidence="12">The sequence shown here is derived from an EMBL/GenBank/DDBJ whole genome shotgun (WGS) entry which is preliminary data.</text>
</comment>
<comment type="similarity">
    <text evidence="2 8">Belongs to the periplasmic pilus chaperone family.</text>
</comment>
<dbReference type="InterPro" id="IPR018046">
    <property type="entry name" value="Pili_assmbl_chaperone_CS"/>
</dbReference>
<evidence type="ECO:0000256" key="8">
    <source>
        <dbReference type="RuleBase" id="RU003918"/>
    </source>
</evidence>
<protein>
    <recommendedName>
        <fullName evidence="14">Pilus assembly protein</fullName>
    </recommendedName>
</protein>
<dbReference type="SUPFAM" id="SSF49584">
    <property type="entry name" value="Periplasmic chaperone C-domain"/>
    <property type="match status" value="1"/>
</dbReference>
<organism evidence="12 13">
    <name type="scientific">Burkholderia territorii</name>
    <dbReference type="NCBI Taxonomy" id="1503055"/>
    <lineage>
        <taxon>Bacteria</taxon>
        <taxon>Pseudomonadati</taxon>
        <taxon>Pseudomonadota</taxon>
        <taxon>Betaproteobacteria</taxon>
        <taxon>Burkholderiales</taxon>
        <taxon>Burkholderiaceae</taxon>
        <taxon>Burkholderia</taxon>
        <taxon>Burkholderia cepacia complex</taxon>
    </lineage>
</organism>
<dbReference type="PANTHER" id="PTHR30251:SF2">
    <property type="entry name" value="FIMBRIAL CHAPERONE YADV-RELATED"/>
    <property type="match status" value="1"/>
</dbReference>
<accession>A0A105V1J6</accession>
<gene>
    <name evidence="12" type="ORF">WT27_14460</name>
</gene>
<dbReference type="AlphaFoldDB" id="A0A105V1J6"/>
<evidence type="ECO:0008006" key="14">
    <source>
        <dbReference type="Google" id="ProtNLM"/>
    </source>
</evidence>
<evidence type="ECO:0000256" key="9">
    <source>
        <dbReference type="SAM" id="SignalP"/>
    </source>
</evidence>
<keyword evidence="13" id="KW-1185">Reference proteome</keyword>
<dbReference type="InterPro" id="IPR008962">
    <property type="entry name" value="PapD-like_sf"/>
</dbReference>
<dbReference type="PRINTS" id="PR00969">
    <property type="entry name" value="CHAPERONPILI"/>
</dbReference>
<keyword evidence="7" id="KW-0393">Immunoglobulin domain</keyword>
<feature type="chain" id="PRO_5007125016" description="Pilus assembly protein" evidence="9">
    <location>
        <begin position="25"/>
        <end position="248"/>
    </location>
</feature>
<dbReference type="Pfam" id="PF02753">
    <property type="entry name" value="PapD_C"/>
    <property type="match status" value="1"/>
</dbReference>
<dbReference type="InterPro" id="IPR016148">
    <property type="entry name" value="Pili_assmbl_chaperone_C"/>
</dbReference>
<evidence type="ECO:0000256" key="3">
    <source>
        <dbReference type="ARBA" id="ARBA00022558"/>
    </source>
</evidence>
<dbReference type="InterPro" id="IPR013783">
    <property type="entry name" value="Ig-like_fold"/>
</dbReference>
<comment type="subcellular location">
    <subcellularLocation>
        <location evidence="1 8">Periplasm</location>
    </subcellularLocation>
</comment>
<dbReference type="FunFam" id="2.60.40.10:FF:000458">
    <property type="entry name" value="Molecular chaperone FimC"/>
    <property type="match status" value="1"/>
</dbReference>
<reference evidence="12 13" key="1">
    <citation type="submission" date="2015-11" db="EMBL/GenBank/DDBJ databases">
        <title>Expanding the genomic diversity of Burkholderia species for the development of highly accurate diagnostics.</title>
        <authorList>
            <person name="Sahl J."/>
            <person name="Keim P."/>
            <person name="Wagner D."/>
        </authorList>
    </citation>
    <scope>NUCLEOTIDE SEQUENCE [LARGE SCALE GENOMIC DNA]</scope>
    <source>
        <strain evidence="12 13">MSMB1301WGS</strain>
    </source>
</reference>
<feature type="signal peptide" evidence="9">
    <location>
        <begin position="1"/>
        <end position="24"/>
    </location>
</feature>
<proteinExistence type="inferred from homology"/>
<keyword evidence="6 8" id="KW-0143">Chaperone</keyword>
<dbReference type="PANTHER" id="PTHR30251">
    <property type="entry name" value="PILUS ASSEMBLY CHAPERONE"/>
    <property type="match status" value="1"/>
</dbReference>
<feature type="domain" description="Pili assembly chaperone N-terminal" evidence="10">
    <location>
        <begin position="25"/>
        <end position="148"/>
    </location>
</feature>
<name>A0A105V1J6_9BURK</name>
<evidence type="ECO:0000256" key="1">
    <source>
        <dbReference type="ARBA" id="ARBA00004418"/>
    </source>
</evidence>
<dbReference type="Gene3D" id="2.60.40.10">
    <property type="entry name" value="Immunoglobulins"/>
    <property type="match status" value="2"/>
</dbReference>
<dbReference type="GO" id="GO:0071555">
    <property type="term" value="P:cell wall organization"/>
    <property type="evidence" value="ECO:0007669"/>
    <property type="project" value="InterPro"/>
</dbReference>
<feature type="domain" description="Pili assembly chaperone C-terminal" evidence="11">
    <location>
        <begin position="174"/>
        <end position="240"/>
    </location>
</feature>
<evidence type="ECO:0000256" key="5">
    <source>
        <dbReference type="ARBA" id="ARBA00022764"/>
    </source>
</evidence>
<keyword evidence="5" id="KW-0574">Periplasm</keyword>
<dbReference type="PROSITE" id="PS00635">
    <property type="entry name" value="PILI_CHAPERONE"/>
    <property type="match status" value="1"/>
</dbReference>
<evidence type="ECO:0000259" key="11">
    <source>
        <dbReference type="Pfam" id="PF02753"/>
    </source>
</evidence>
<dbReference type="SUPFAM" id="SSF49354">
    <property type="entry name" value="PapD-like"/>
    <property type="match status" value="1"/>
</dbReference>
<dbReference type="InterPro" id="IPR016147">
    <property type="entry name" value="Pili_assmbl_chaperone_N"/>
</dbReference>
<dbReference type="Proteomes" id="UP000062317">
    <property type="component" value="Unassembled WGS sequence"/>
</dbReference>
<evidence type="ECO:0000256" key="7">
    <source>
        <dbReference type="ARBA" id="ARBA00023319"/>
    </source>
</evidence>
<sequence>MFPWKTVARSAVVVLLTCVSTAYASVVIMGTRVIYPAGDREVSIKLSNEGSAPALVQTWLDKGDPKVQPGAVQVPFTLMPPLFRMEPRKGQTLRLIYTGEPLPQDKESVFWLNVLEVPPKAQVSTENENLMQLAFRYRIKIFFRPKALPDNPDAAATQLKWTAVPEGGEMKVRVDNPSAYHVTIVNIDAGIDGKSYSDSVGGMVAPGASMTFLLKKSAVTPAAGPFEVKYRYINDYGAETNATFPKSK</sequence>